<dbReference type="Proteomes" id="UP000886998">
    <property type="component" value="Unassembled WGS sequence"/>
</dbReference>
<accession>A0A8X7CN75</accession>
<comment type="caution">
    <text evidence="1">The sequence shown here is derived from an EMBL/GenBank/DDBJ whole genome shotgun (WGS) entry which is preliminary data.</text>
</comment>
<organism evidence="1 2">
    <name type="scientific">Trichonephila inaurata madagascariensis</name>
    <dbReference type="NCBI Taxonomy" id="2747483"/>
    <lineage>
        <taxon>Eukaryota</taxon>
        <taxon>Metazoa</taxon>
        <taxon>Ecdysozoa</taxon>
        <taxon>Arthropoda</taxon>
        <taxon>Chelicerata</taxon>
        <taxon>Arachnida</taxon>
        <taxon>Araneae</taxon>
        <taxon>Araneomorphae</taxon>
        <taxon>Entelegynae</taxon>
        <taxon>Araneoidea</taxon>
        <taxon>Nephilidae</taxon>
        <taxon>Trichonephila</taxon>
        <taxon>Trichonephila inaurata</taxon>
    </lineage>
</organism>
<dbReference type="EMBL" id="BMAV01023404">
    <property type="protein sequence ID" value="GFY79099.1"/>
    <property type="molecule type" value="Genomic_DNA"/>
</dbReference>
<evidence type="ECO:0000313" key="2">
    <source>
        <dbReference type="Proteomes" id="UP000886998"/>
    </source>
</evidence>
<proteinExistence type="predicted"/>
<dbReference type="AlphaFoldDB" id="A0A8X7CN75"/>
<reference evidence="1" key="1">
    <citation type="submission" date="2020-08" db="EMBL/GenBank/DDBJ databases">
        <title>Multicomponent nature underlies the extraordinary mechanical properties of spider dragline silk.</title>
        <authorList>
            <person name="Kono N."/>
            <person name="Nakamura H."/>
            <person name="Mori M."/>
            <person name="Yoshida Y."/>
            <person name="Ohtoshi R."/>
            <person name="Malay A.D."/>
            <person name="Moran D.A.P."/>
            <person name="Tomita M."/>
            <person name="Numata K."/>
            <person name="Arakawa K."/>
        </authorList>
    </citation>
    <scope>NUCLEOTIDE SEQUENCE</scope>
</reference>
<protein>
    <submittedName>
        <fullName evidence="1">Uncharacterized protein</fullName>
    </submittedName>
</protein>
<sequence length="123" mass="13498">MVCGSPRHPANLRKAIRNLSVVKSDTSSIRSARIVEHVKSTMYDLVAELVLQTYTGAAKSIAVVTNGLHGLSLLAGKGASICLSHFARAILQGKQLRSVFMAWWPRKIQKLERSLEGTILPFK</sequence>
<evidence type="ECO:0000313" key="1">
    <source>
        <dbReference type="EMBL" id="GFY79099.1"/>
    </source>
</evidence>
<keyword evidence="2" id="KW-1185">Reference proteome</keyword>
<gene>
    <name evidence="1" type="ORF">TNIN_201131</name>
</gene>
<name>A0A8X7CN75_9ARAC</name>